<dbReference type="Gene3D" id="1.20.1740.10">
    <property type="entry name" value="Amino acid/polyamine transporter I"/>
    <property type="match status" value="1"/>
</dbReference>
<sequence length="503" mass="53517">MTTLWNKKSIAMLEAEAALSDDGKKSGTHSPKRALSGFDLTMLGIGCIIGAGIFVLTGHAAAVHAGPAVMLSFILGAVVCAFSGLCYAEMASTVPVAGSAYTYAYATMGEFIAWLIGWDLILEYCLGATTVAIGWSGYVVGFLHSLGVHIPDVLARAPLAFDAATGWTRTGALINLPAVLIVALITLLLIFGIRESARINSLMVVVKVAIILAFIVAGFSLVDTTNWITSANPNGDFIPPNSGQAGEFGWSGMIRGAAVVFFAYIGFDSVSCVAQETKNPRRNLPLGLLTSLVICTTLYVLVAYVLTGVVRYDQLSVPDPIAVGIDALGMPWLSPLVKLGAIFGLTSVLLVLLMSQPRIFQTIAKDGLLPGFAKKIHPRFHTPYITTLITGAAVMTLAGVMPINLVSELVSIGTLFAFLIVCVGVLVLRITQPQLKRVFKTPAVYLVAPGGALSALFLMSGLPGDTWMRLFIWMALGLMIYFGYGIRHSVLRRSLENEPNTAD</sequence>
<dbReference type="InterPro" id="IPR002293">
    <property type="entry name" value="AA/rel_permease1"/>
</dbReference>
<evidence type="ECO:0000256" key="4">
    <source>
        <dbReference type="ARBA" id="ARBA00022989"/>
    </source>
</evidence>
<keyword evidence="4" id="KW-1133">Transmembrane helix</keyword>
<dbReference type="Pfam" id="PF13520">
    <property type="entry name" value="AA_permease_2"/>
    <property type="match status" value="1"/>
</dbReference>
<gene>
    <name evidence="6" type="ORF">MCB1EB_0377</name>
</gene>
<protein>
    <submittedName>
        <fullName evidence="6">Amino acid permease-associated region</fullName>
    </submittedName>
</protein>
<evidence type="ECO:0000313" key="6">
    <source>
        <dbReference type="EMBL" id="BBE08538.1"/>
    </source>
</evidence>
<dbReference type="AlphaFoldDB" id="A0A2Z6ET33"/>
<dbReference type="KEGG" id="mcys:MCB1EB_0377"/>
<dbReference type="GO" id="GO:0015171">
    <property type="term" value="F:amino acid transmembrane transporter activity"/>
    <property type="evidence" value="ECO:0007669"/>
    <property type="project" value="TreeGrafter"/>
</dbReference>
<keyword evidence="5" id="KW-0472">Membrane</keyword>
<dbReference type="RefSeq" id="WP_045363282.1">
    <property type="nucleotide sequence ID" value="NZ_AP018150.1"/>
</dbReference>
<dbReference type="PANTHER" id="PTHR43243">
    <property type="entry name" value="INNER MEMBRANE TRANSPORTER YGJI-RELATED"/>
    <property type="match status" value="1"/>
</dbReference>
<organism evidence="6 7">
    <name type="scientific">Mycoavidus cysteinexigens</name>
    <dbReference type="NCBI Taxonomy" id="1553431"/>
    <lineage>
        <taxon>Bacteria</taxon>
        <taxon>Pseudomonadati</taxon>
        <taxon>Pseudomonadota</taxon>
        <taxon>Betaproteobacteria</taxon>
        <taxon>Burkholderiales</taxon>
        <taxon>Burkholderiaceae</taxon>
        <taxon>Mycoavidus</taxon>
    </lineage>
</organism>
<dbReference type="Proteomes" id="UP000282597">
    <property type="component" value="Chromosome"/>
</dbReference>
<evidence type="ECO:0000256" key="5">
    <source>
        <dbReference type="ARBA" id="ARBA00023136"/>
    </source>
</evidence>
<dbReference type="PIRSF" id="PIRSF006060">
    <property type="entry name" value="AA_transporter"/>
    <property type="match status" value="1"/>
</dbReference>
<evidence type="ECO:0000313" key="7">
    <source>
        <dbReference type="Proteomes" id="UP000282597"/>
    </source>
</evidence>
<dbReference type="PANTHER" id="PTHR43243:SF4">
    <property type="entry name" value="CATIONIC AMINO ACID TRANSPORTER 4"/>
    <property type="match status" value="1"/>
</dbReference>
<evidence type="ECO:0000256" key="1">
    <source>
        <dbReference type="ARBA" id="ARBA00004141"/>
    </source>
</evidence>
<name>A0A2Z6ET33_9BURK</name>
<evidence type="ECO:0000256" key="3">
    <source>
        <dbReference type="ARBA" id="ARBA00022692"/>
    </source>
</evidence>
<accession>A0A2Z6ET33</accession>
<dbReference type="EMBL" id="AP018150">
    <property type="protein sequence ID" value="BBE08538.1"/>
    <property type="molecule type" value="Genomic_DNA"/>
</dbReference>
<keyword evidence="2" id="KW-0813">Transport</keyword>
<comment type="subcellular location">
    <subcellularLocation>
        <location evidence="1">Membrane</location>
        <topology evidence="1">Multi-pass membrane protein</topology>
    </subcellularLocation>
</comment>
<keyword evidence="3" id="KW-0812">Transmembrane</keyword>
<dbReference type="GO" id="GO:0016020">
    <property type="term" value="C:membrane"/>
    <property type="evidence" value="ECO:0007669"/>
    <property type="project" value="UniProtKB-SubCell"/>
</dbReference>
<reference evidence="6 7" key="1">
    <citation type="journal article" date="2018" name="Microbes Environ.">
        <title>Comparative Genomic Insights into Endofungal Lifestyles of Two Bacterial Endosymbionts, Mycoavidus cysteinexigens and Burkholderia rhizoxinica.</title>
        <authorList>
            <person name="Sharmin D."/>
            <person name="Guo Y."/>
            <person name="Nishizawa T."/>
            <person name="Ohshima S."/>
            <person name="Sato Y."/>
            <person name="Takashima Y."/>
            <person name="Narisawa K."/>
            <person name="Ohta H."/>
        </authorList>
    </citation>
    <scope>NUCLEOTIDE SEQUENCE [LARGE SCALE GENOMIC DNA]</scope>
    <source>
        <strain evidence="6 7">B1-EB</strain>
    </source>
</reference>
<evidence type="ECO:0000256" key="2">
    <source>
        <dbReference type="ARBA" id="ARBA00022448"/>
    </source>
</evidence>
<keyword evidence="7" id="KW-1185">Reference proteome</keyword>
<proteinExistence type="predicted"/>